<keyword evidence="3" id="KW-1185">Reference proteome</keyword>
<dbReference type="Proteomes" id="UP000683360">
    <property type="component" value="Unassembled WGS sequence"/>
</dbReference>
<organism evidence="2 3">
    <name type="scientific">Mytilus edulis</name>
    <name type="common">Blue mussel</name>
    <dbReference type="NCBI Taxonomy" id="6550"/>
    <lineage>
        <taxon>Eukaryota</taxon>
        <taxon>Metazoa</taxon>
        <taxon>Spiralia</taxon>
        <taxon>Lophotrochozoa</taxon>
        <taxon>Mollusca</taxon>
        <taxon>Bivalvia</taxon>
        <taxon>Autobranchia</taxon>
        <taxon>Pteriomorphia</taxon>
        <taxon>Mytilida</taxon>
        <taxon>Mytiloidea</taxon>
        <taxon>Mytilidae</taxon>
        <taxon>Mytilinae</taxon>
        <taxon>Mytilus</taxon>
    </lineage>
</organism>
<accession>A0A8S3TC47</accession>
<sequence>MMRRRNPNIPLAGFISKLGFIKSTDLKHFGDPSKSNVFTINRIHNKIPLLESKGRLYVPFIIRSHFPAEFLSSQFAQNLRKYVQVLFKKHYPEHAVPYEQEHSEVNRSTHQTMDNGNTFSIYSSANLAPKTLFSSSNNIAVNGKTSHTGSKMGIPIVMPHKESSANQTEMVMGIPIHIHQLQNGSVNQDIPTFTVSNSAPVLQSGNISMFGSFGFRSGKQQNKQGKGQTPADDNRNIIWINPSRITKIRKELKSDNNQNELTNGGFQLIGNQQGTIEVGNEISNDKNTNNVKLSSLLGINTKSTGVHDQQIVQRTKSKGKDNFVIWQVPVFDNKQIMSSSGSSNGKHTKYEIKNAVKMKVERMKMPTIRNVILPIDADSNDLRNRPGYKTINTVEQKGKKFKVKAKTHSMLPVDTSLSDLPMKKSKIKGKYRDVWKDLIVNSQKNTGQIPPVTQPRVHQKKRNFSKIPFHDRKMTENIMIKHTDLFPLNGKQKFVKPLSKSVIPEKRFLFKSIKKSIPSNDRLTITKENNDINSISTKQKHEKRLEDMHNTDHTDNSRPTTYVRNTIHSSNIITKTNSPVRQSHNEDKLPSITVHLPNLTTHSGSMTEPSYHTDQKENEQTSTHDSRRVAIYPYMDEQRVKQLKDEDMILHHNTKDNNETIFDIDKGNKIQHPSNEILSQNEERNKKENQIPQSATTNERNLQFIKKKIQSNRDQIRTEQINIRKNIILKADKIDDKDVSQNKIKSVGQQNRFHGKKNAIKMSHSEKDRNGIRNLTSLHNINDGYKNIEQSNRNKIQTDQINIRKKILLNAAQIKDKEVSQNKSKHGEQQKRINSRVNAIKMHHRDTRIKMNNNDRNAIKDQTSFQNSYDGNRNKKQSIGNQIRTERIDIPKKINLNADKIKDKDVSQNERKTDEQQNIFHSKMNAFKMPQSETSITINKKDRSIVRDLSSLQNPNDGDENKIKSNTNQMRTTHINTQKKIHLKADKIKDKHVSQNAGKTLEQRNKFHSKMNAMPHSETSIIKNKNDPSVIRDLTTFKHSNNGYKNKVQSNIDHIRTEHINTRKKIHLNAEKIKDKDNERKTIGLQNKFHSKINAITMPHSETIITINKKDRNSVSDLTSLQDPNNGYKNKVESNTNQIRTEYINTPKKIILNADKIRTNLCRIMK</sequence>
<feature type="region of interest" description="Disordered" evidence="1">
    <location>
        <begin position="677"/>
        <end position="698"/>
    </location>
</feature>
<name>A0A8S3TC47_MYTED</name>
<comment type="caution">
    <text evidence="2">The sequence shown here is derived from an EMBL/GenBank/DDBJ whole genome shotgun (WGS) entry which is preliminary data.</text>
</comment>
<feature type="compositionally biased region" description="Polar residues" evidence="1">
    <location>
        <begin position="598"/>
        <end position="610"/>
    </location>
</feature>
<proteinExistence type="predicted"/>
<dbReference type="AlphaFoldDB" id="A0A8S3TC47"/>
<dbReference type="OrthoDB" id="6128243at2759"/>
<evidence type="ECO:0000313" key="2">
    <source>
        <dbReference type="EMBL" id="CAG2231284.1"/>
    </source>
</evidence>
<protein>
    <submittedName>
        <fullName evidence="2">Uncharacterized protein</fullName>
    </submittedName>
</protein>
<reference evidence="2" key="1">
    <citation type="submission" date="2021-03" db="EMBL/GenBank/DDBJ databases">
        <authorList>
            <person name="Bekaert M."/>
        </authorList>
    </citation>
    <scope>NUCLEOTIDE SEQUENCE</scope>
</reference>
<gene>
    <name evidence="2" type="ORF">MEDL_44072</name>
</gene>
<dbReference type="EMBL" id="CAJPWZ010002137">
    <property type="protein sequence ID" value="CAG2231284.1"/>
    <property type="molecule type" value="Genomic_DNA"/>
</dbReference>
<evidence type="ECO:0000313" key="3">
    <source>
        <dbReference type="Proteomes" id="UP000683360"/>
    </source>
</evidence>
<feature type="compositionally biased region" description="Basic and acidic residues" evidence="1">
    <location>
        <begin position="611"/>
        <end position="625"/>
    </location>
</feature>
<feature type="region of interest" description="Disordered" evidence="1">
    <location>
        <begin position="598"/>
        <end position="625"/>
    </location>
</feature>
<evidence type="ECO:0000256" key="1">
    <source>
        <dbReference type="SAM" id="MobiDB-lite"/>
    </source>
</evidence>